<name>A0A8H8S4C3_9HELO</name>
<sequence length="425" mass="45824">MAGKITFPDPVPGPPGPTNPPPGPPAPYQTKQSTTGGNENEKWGDLNVEGHCQIFRCHRRSGISSPPLPTGLRRMSAWYIEKMDINHQGGEGTHGHTEKLDIDFQTGGATHGYTEEMDIDPVCSEVESLITDVEIDMEEQSPTPEFQSALSMDTIVESGEGTSNAATENGAGRGLPEEQQAHGGNWHCRGSNSSGTAAQSEQLKLTFSNTGHGQILLEQSLHQIASSCLGRTSQASVYAKAFDEFASFIAGSVVVSAAVQLAFSGFPFGYGVLLGSAPPPTPHLWQFIMGIPLQPDCLSNASQDPHHLQVTLGTQILVIALHDADPELHHRVVIVHHHEIIGDQEQDPHLVREVLREDSLLEEMMIAEQGHPQGETKEEDQDPLTTEIEPPLVPGHLSLLEDHHPQALAVVTAPVLEAQIVVIIA</sequence>
<organism evidence="2 3">
    <name type="scientific">Lachnellula occidentalis</name>
    <dbReference type="NCBI Taxonomy" id="215460"/>
    <lineage>
        <taxon>Eukaryota</taxon>
        <taxon>Fungi</taxon>
        <taxon>Dikarya</taxon>
        <taxon>Ascomycota</taxon>
        <taxon>Pezizomycotina</taxon>
        <taxon>Leotiomycetes</taxon>
        <taxon>Helotiales</taxon>
        <taxon>Lachnaceae</taxon>
        <taxon>Lachnellula</taxon>
    </lineage>
</organism>
<feature type="region of interest" description="Disordered" evidence="1">
    <location>
        <begin position="160"/>
        <end position="195"/>
    </location>
</feature>
<feature type="compositionally biased region" description="Pro residues" evidence="1">
    <location>
        <begin position="9"/>
        <end position="27"/>
    </location>
</feature>
<evidence type="ECO:0000256" key="1">
    <source>
        <dbReference type="SAM" id="MobiDB-lite"/>
    </source>
</evidence>
<feature type="region of interest" description="Disordered" evidence="1">
    <location>
        <begin position="1"/>
        <end position="44"/>
    </location>
</feature>
<keyword evidence="3" id="KW-1185">Reference proteome</keyword>
<dbReference type="EMBL" id="QGMI01000202">
    <property type="protein sequence ID" value="TVY45241.1"/>
    <property type="molecule type" value="Genomic_DNA"/>
</dbReference>
<evidence type="ECO:0000313" key="3">
    <source>
        <dbReference type="Proteomes" id="UP000443090"/>
    </source>
</evidence>
<accession>A0A8H8S4C3</accession>
<dbReference type="AlphaFoldDB" id="A0A8H8S4C3"/>
<comment type="caution">
    <text evidence="2">The sequence shown here is derived from an EMBL/GenBank/DDBJ whole genome shotgun (WGS) entry which is preliminary data.</text>
</comment>
<protein>
    <submittedName>
        <fullName evidence="2">Uncharacterized protein</fullName>
    </submittedName>
</protein>
<dbReference type="OrthoDB" id="10555766at2759"/>
<evidence type="ECO:0000313" key="2">
    <source>
        <dbReference type="EMBL" id="TVY45241.1"/>
    </source>
</evidence>
<proteinExistence type="predicted"/>
<dbReference type="Proteomes" id="UP000443090">
    <property type="component" value="Unassembled WGS sequence"/>
</dbReference>
<reference evidence="2 3" key="1">
    <citation type="submission" date="2018-05" db="EMBL/GenBank/DDBJ databases">
        <title>Genome sequencing and assembly of the regulated plant pathogen Lachnellula willkommii and related sister species for the development of diagnostic species identification markers.</title>
        <authorList>
            <person name="Giroux E."/>
            <person name="Bilodeau G."/>
        </authorList>
    </citation>
    <scope>NUCLEOTIDE SEQUENCE [LARGE SCALE GENOMIC DNA]</scope>
    <source>
        <strain evidence="2 3">CBS 160.35</strain>
    </source>
</reference>
<feature type="compositionally biased region" description="Polar residues" evidence="1">
    <location>
        <begin position="29"/>
        <end position="38"/>
    </location>
</feature>
<gene>
    <name evidence="2" type="ORF">LOCC1_G006548</name>
</gene>